<accession>A0A382VJE1</accession>
<proteinExistence type="predicted"/>
<feature type="non-terminal residue" evidence="2">
    <location>
        <position position="1"/>
    </location>
</feature>
<evidence type="ECO:0000313" key="2">
    <source>
        <dbReference type="EMBL" id="SVD46613.1"/>
    </source>
</evidence>
<sequence>GKKTVKEFFRLGERCIAGFYRKFDPFDQPVIGTEVEFIFSIDKNNDYQMKGIADRIDHDGNGNYIIHDYKTGKRILSQSDADKDGQLATYQIALSQKYNNIESVELKWHYLQHNKIVSSIRSDSEINQLKKSIKLKIDIIRDHINKDVEFGPKESILCNWCYYWKECPAKSTNNDIL</sequence>
<protein>
    <recommendedName>
        <fullName evidence="1">PD-(D/E)XK endonuclease-like domain-containing protein</fullName>
    </recommendedName>
</protein>
<name>A0A382VJE1_9ZZZZ</name>
<organism evidence="2">
    <name type="scientific">marine metagenome</name>
    <dbReference type="NCBI Taxonomy" id="408172"/>
    <lineage>
        <taxon>unclassified sequences</taxon>
        <taxon>metagenomes</taxon>
        <taxon>ecological metagenomes</taxon>
    </lineage>
</organism>
<dbReference type="InterPro" id="IPR038726">
    <property type="entry name" value="PDDEXK_AddAB-type"/>
</dbReference>
<reference evidence="2" key="1">
    <citation type="submission" date="2018-05" db="EMBL/GenBank/DDBJ databases">
        <authorList>
            <person name="Lanie J.A."/>
            <person name="Ng W.-L."/>
            <person name="Kazmierczak K.M."/>
            <person name="Andrzejewski T.M."/>
            <person name="Davidsen T.M."/>
            <person name="Wayne K.J."/>
            <person name="Tettelin H."/>
            <person name="Glass J.I."/>
            <person name="Rusch D."/>
            <person name="Podicherti R."/>
            <person name="Tsui H.-C.T."/>
            <person name="Winkler M.E."/>
        </authorList>
    </citation>
    <scope>NUCLEOTIDE SEQUENCE</scope>
</reference>
<dbReference type="Pfam" id="PF12705">
    <property type="entry name" value="PDDEXK_1"/>
    <property type="match status" value="1"/>
</dbReference>
<dbReference type="InterPro" id="IPR011604">
    <property type="entry name" value="PDDEXK-like_dom_sf"/>
</dbReference>
<gene>
    <name evidence="2" type="ORF">METZ01_LOCUS399467</name>
</gene>
<dbReference type="AlphaFoldDB" id="A0A382VJE1"/>
<feature type="domain" description="PD-(D/E)XK endonuclease-like" evidence="1">
    <location>
        <begin position="30"/>
        <end position="168"/>
    </location>
</feature>
<dbReference type="Gene3D" id="3.90.320.10">
    <property type="match status" value="1"/>
</dbReference>
<dbReference type="EMBL" id="UINC01152431">
    <property type="protein sequence ID" value="SVD46613.1"/>
    <property type="molecule type" value="Genomic_DNA"/>
</dbReference>
<evidence type="ECO:0000259" key="1">
    <source>
        <dbReference type="Pfam" id="PF12705"/>
    </source>
</evidence>